<dbReference type="GO" id="GO:0003824">
    <property type="term" value="F:catalytic activity"/>
    <property type="evidence" value="ECO:0007669"/>
    <property type="project" value="InterPro"/>
</dbReference>
<comment type="caution">
    <text evidence="2">The sequence shown here is derived from an EMBL/GenBank/DDBJ whole genome shotgun (WGS) entry which is preliminary data.</text>
</comment>
<reference evidence="2" key="1">
    <citation type="journal article" date="2022" name="Syst. Appl. Microbiol.">
        <title>Natronocalculus amylovorans gen. nov., sp. nov., and Natranaeroarchaeum aerophilus sp. nov., dominant culturable amylolytic natronoarchaea from hypersaline soda lakes in southwestern Siberia.</title>
        <authorList>
            <person name="Sorokin D.Y."/>
            <person name="Elcheninov A.G."/>
            <person name="Khizhniak T.V."/>
            <person name="Koenen M."/>
            <person name="Bale N.J."/>
            <person name="Damste J.S.S."/>
            <person name="Kublanov I.V."/>
        </authorList>
    </citation>
    <scope>NUCLEOTIDE SEQUENCE</scope>
    <source>
        <strain evidence="2">AArc-St2</strain>
    </source>
</reference>
<protein>
    <submittedName>
        <fullName evidence="2">Enoyl-CoA hydratase-related protein</fullName>
    </submittedName>
</protein>
<organism evidence="2 3">
    <name type="scientific">Natronocalculus amylovorans</name>
    <dbReference type="NCBI Taxonomy" id="2917812"/>
    <lineage>
        <taxon>Archaea</taxon>
        <taxon>Methanobacteriati</taxon>
        <taxon>Methanobacteriota</taxon>
        <taxon>Stenosarchaea group</taxon>
        <taxon>Halobacteria</taxon>
        <taxon>Halobacteriales</taxon>
        <taxon>Haloferacaceae</taxon>
        <taxon>Natronocalculus</taxon>
    </lineage>
</organism>
<gene>
    <name evidence="2" type="ORF">AArcSt2_09825</name>
</gene>
<reference evidence="2" key="2">
    <citation type="submission" date="2022-02" db="EMBL/GenBank/DDBJ databases">
        <authorList>
            <person name="Elcheninov A.G."/>
            <person name="Sorokin D.Y."/>
            <person name="Kublanov I.V."/>
        </authorList>
    </citation>
    <scope>NUCLEOTIDE SEQUENCE</scope>
    <source>
        <strain evidence="2">AArc-St2</strain>
    </source>
</reference>
<dbReference type="CDD" id="cd06558">
    <property type="entry name" value="crotonase-like"/>
    <property type="match status" value="1"/>
</dbReference>
<dbReference type="InterPro" id="IPR014748">
    <property type="entry name" value="Enoyl-CoA_hydra_C"/>
</dbReference>
<dbReference type="Gene3D" id="1.10.12.10">
    <property type="entry name" value="Lyase 2-enoyl-coa Hydratase, Chain A, domain 2"/>
    <property type="match status" value="1"/>
</dbReference>
<dbReference type="Proteomes" id="UP001203207">
    <property type="component" value="Unassembled WGS sequence"/>
</dbReference>
<dbReference type="SUPFAM" id="SSF52096">
    <property type="entry name" value="ClpP/crotonase"/>
    <property type="match status" value="1"/>
</dbReference>
<dbReference type="RefSeq" id="WP_174653653.1">
    <property type="nucleotide sequence ID" value="NZ_JAKRVX010000003.1"/>
</dbReference>
<dbReference type="PANTHER" id="PTHR43459">
    <property type="entry name" value="ENOYL-COA HYDRATASE"/>
    <property type="match status" value="1"/>
</dbReference>
<dbReference type="Gene3D" id="3.90.226.10">
    <property type="entry name" value="2-enoyl-CoA Hydratase, Chain A, domain 1"/>
    <property type="match status" value="1"/>
</dbReference>
<keyword evidence="3" id="KW-1185">Reference proteome</keyword>
<dbReference type="InterPro" id="IPR001753">
    <property type="entry name" value="Enoyl-CoA_hydra/iso"/>
</dbReference>
<proteinExistence type="inferred from homology"/>
<dbReference type="PROSITE" id="PS00166">
    <property type="entry name" value="ENOYL_COA_HYDRATASE"/>
    <property type="match status" value="1"/>
</dbReference>
<evidence type="ECO:0000256" key="1">
    <source>
        <dbReference type="RuleBase" id="RU003707"/>
    </source>
</evidence>
<comment type="similarity">
    <text evidence="1">Belongs to the enoyl-CoA hydratase/isomerase family.</text>
</comment>
<dbReference type="InterPro" id="IPR018376">
    <property type="entry name" value="Enoyl-CoA_hyd/isom_CS"/>
</dbReference>
<dbReference type="AlphaFoldDB" id="A0AAE3K8P1"/>
<dbReference type="InterPro" id="IPR029045">
    <property type="entry name" value="ClpP/crotonase-like_dom_sf"/>
</dbReference>
<sequence length="264" mass="28018">MSDDPVLLEQRNGIATITINQPDRRNALSIAVSNGIMDALDEIEGGETRCVVLAGAGPAFCAGGDVKMMIERFADEMSLDAGVRHVIQQTGRAIQRVAECEFPTVAKVDGAAFGAGANLAIACDIVLFSDDAKISFGFRQVGLAVDSGTSYLLPRLVGDNIARELVFTGELLDADRAKEIGLVNHVYDTDAFEANATELTETIATGPTVALRTSKRLLRHNPNTSLDAAIEQEAAAQAAVLDSRDHAEGAAAFAERREPEFSGE</sequence>
<evidence type="ECO:0000313" key="3">
    <source>
        <dbReference type="Proteomes" id="UP001203207"/>
    </source>
</evidence>
<dbReference type="PANTHER" id="PTHR43459:SF1">
    <property type="entry name" value="EG:BACN32G11.4 PROTEIN"/>
    <property type="match status" value="1"/>
</dbReference>
<evidence type="ECO:0000313" key="2">
    <source>
        <dbReference type="EMBL" id="MCL9817243.1"/>
    </source>
</evidence>
<dbReference type="EMBL" id="JAKRVX010000003">
    <property type="protein sequence ID" value="MCL9817243.1"/>
    <property type="molecule type" value="Genomic_DNA"/>
</dbReference>
<dbReference type="Pfam" id="PF00378">
    <property type="entry name" value="ECH_1"/>
    <property type="match status" value="1"/>
</dbReference>
<accession>A0AAE3K8P1</accession>
<name>A0AAE3K8P1_9EURY</name>